<keyword evidence="2" id="KW-1133">Transmembrane helix</keyword>
<evidence type="ECO:0008006" key="5">
    <source>
        <dbReference type="Google" id="ProtNLM"/>
    </source>
</evidence>
<accession>A0A448ZFE1</accession>
<keyword evidence="2" id="KW-0812">Transmembrane</keyword>
<evidence type="ECO:0000256" key="2">
    <source>
        <dbReference type="SAM" id="Phobius"/>
    </source>
</evidence>
<feature type="region of interest" description="Disordered" evidence="1">
    <location>
        <begin position="1"/>
        <end position="118"/>
    </location>
</feature>
<feature type="compositionally biased region" description="Basic residues" evidence="1">
    <location>
        <begin position="33"/>
        <end position="44"/>
    </location>
</feature>
<dbReference type="Proteomes" id="UP000291116">
    <property type="component" value="Unassembled WGS sequence"/>
</dbReference>
<organism evidence="3 4">
    <name type="scientific">Pseudo-nitzschia multistriata</name>
    <dbReference type="NCBI Taxonomy" id="183589"/>
    <lineage>
        <taxon>Eukaryota</taxon>
        <taxon>Sar</taxon>
        <taxon>Stramenopiles</taxon>
        <taxon>Ochrophyta</taxon>
        <taxon>Bacillariophyta</taxon>
        <taxon>Bacillariophyceae</taxon>
        <taxon>Bacillariophycidae</taxon>
        <taxon>Bacillariales</taxon>
        <taxon>Bacillariaceae</taxon>
        <taxon>Pseudo-nitzschia</taxon>
    </lineage>
</organism>
<name>A0A448ZFE1_9STRA</name>
<feature type="transmembrane region" description="Helical" evidence="2">
    <location>
        <begin position="258"/>
        <end position="279"/>
    </location>
</feature>
<keyword evidence="4" id="KW-1185">Reference proteome</keyword>
<reference evidence="3 4" key="1">
    <citation type="submission" date="2019-01" db="EMBL/GenBank/DDBJ databases">
        <authorList>
            <person name="Ferrante I. M."/>
        </authorList>
    </citation>
    <scope>NUCLEOTIDE SEQUENCE [LARGE SCALE GENOMIC DNA]</scope>
    <source>
        <strain evidence="3 4">B856</strain>
    </source>
</reference>
<gene>
    <name evidence="3" type="ORF">PSNMU_V1.4_AUG-EV-PASAV3_0076670</name>
</gene>
<keyword evidence="2" id="KW-0472">Membrane</keyword>
<dbReference type="OrthoDB" id="49541at2759"/>
<dbReference type="EMBL" id="CAACVS010000305">
    <property type="protein sequence ID" value="VEU40767.1"/>
    <property type="molecule type" value="Genomic_DNA"/>
</dbReference>
<protein>
    <recommendedName>
        <fullName evidence="5">Peroxin-13</fullName>
    </recommendedName>
</protein>
<evidence type="ECO:0000313" key="4">
    <source>
        <dbReference type="Proteomes" id="UP000291116"/>
    </source>
</evidence>
<sequence length="340" mass="37081">MPPSIPPHGASADGATTRLPLLRETNGTQQSKKFARRSSSRRSSKSVAHSLSSTVPERRGSAGSSSTPQRSNRKKKLLRSNESNPRRTAPSHASRRNTMTNEARAGAVSSQSESLLETVEAGDGTTATTHMPSSVDSMGLAPYGGMGGVSPYGLHGGASMMMPPSPYMGLGMGMGGTGLPYLSGLNQIVYNVQNIVFSISQAIYMVGANQQALQQAWESLNQMIDHAIKTFHEMRALECIEREHETEEEKQKRKRLKALRYAFVFGGGWLVYKTIRNLLFRKRRLRLQRHPTQQQYSPAGSNHYANASMASPNTTALLSYLPQPSAGYPGNYSHGGNGYY</sequence>
<evidence type="ECO:0000313" key="3">
    <source>
        <dbReference type="EMBL" id="VEU40767.1"/>
    </source>
</evidence>
<proteinExistence type="predicted"/>
<evidence type="ECO:0000256" key="1">
    <source>
        <dbReference type="SAM" id="MobiDB-lite"/>
    </source>
</evidence>
<dbReference type="AlphaFoldDB" id="A0A448ZFE1"/>